<accession>A0A5P1ENK7</accession>
<organism evidence="2 3">
    <name type="scientific">Asparagus officinalis</name>
    <name type="common">Garden asparagus</name>
    <dbReference type="NCBI Taxonomy" id="4686"/>
    <lineage>
        <taxon>Eukaryota</taxon>
        <taxon>Viridiplantae</taxon>
        <taxon>Streptophyta</taxon>
        <taxon>Embryophyta</taxon>
        <taxon>Tracheophyta</taxon>
        <taxon>Spermatophyta</taxon>
        <taxon>Magnoliopsida</taxon>
        <taxon>Liliopsida</taxon>
        <taxon>Asparagales</taxon>
        <taxon>Asparagaceae</taxon>
        <taxon>Asparagoideae</taxon>
        <taxon>Asparagus</taxon>
    </lineage>
</organism>
<dbReference type="Gramene" id="ONK67588">
    <property type="protein sequence ID" value="ONK67588"/>
    <property type="gene ID" value="A4U43_C05F1590"/>
</dbReference>
<name>A0A5P1ENK7_ASPOF</name>
<reference evidence="3" key="1">
    <citation type="journal article" date="2017" name="Nat. Commun.">
        <title>The asparagus genome sheds light on the origin and evolution of a young Y chromosome.</title>
        <authorList>
            <person name="Harkess A."/>
            <person name="Zhou J."/>
            <person name="Xu C."/>
            <person name="Bowers J.E."/>
            <person name="Van der Hulst R."/>
            <person name="Ayyampalayam S."/>
            <person name="Mercati F."/>
            <person name="Riccardi P."/>
            <person name="McKain M.R."/>
            <person name="Kakrana A."/>
            <person name="Tang H."/>
            <person name="Ray J."/>
            <person name="Groenendijk J."/>
            <person name="Arikit S."/>
            <person name="Mathioni S.M."/>
            <person name="Nakano M."/>
            <person name="Shan H."/>
            <person name="Telgmann-Rauber A."/>
            <person name="Kanno A."/>
            <person name="Yue Z."/>
            <person name="Chen H."/>
            <person name="Li W."/>
            <person name="Chen Y."/>
            <person name="Xu X."/>
            <person name="Zhang Y."/>
            <person name="Luo S."/>
            <person name="Chen H."/>
            <person name="Gao J."/>
            <person name="Mao Z."/>
            <person name="Pires J.C."/>
            <person name="Luo M."/>
            <person name="Kudrna D."/>
            <person name="Wing R.A."/>
            <person name="Meyers B.C."/>
            <person name="Yi K."/>
            <person name="Kong H."/>
            <person name="Lavrijsen P."/>
            <person name="Sunseri F."/>
            <person name="Falavigna A."/>
            <person name="Ye Y."/>
            <person name="Leebens-Mack J.H."/>
            <person name="Chen G."/>
        </authorList>
    </citation>
    <scope>NUCLEOTIDE SEQUENCE [LARGE SCALE GENOMIC DNA]</scope>
    <source>
        <strain evidence="3">cv. DH0086</strain>
    </source>
</reference>
<evidence type="ECO:0000256" key="1">
    <source>
        <dbReference type="SAM" id="MobiDB-lite"/>
    </source>
</evidence>
<evidence type="ECO:0000313" key="3">
    <source>
        <dbReference type="Proteomes" id="UP000243459"/>
    </source>
</evidence>
<dbReference type="AlphaFoldDB" id="A0A5P1ENK7"/>
<evidence type="ECO:0000313" key="2">
    <source>
        <dbReference type="EMBL" id="ONK67588.1"/>
    </source>
</evidence>
<evidence type="ECO:0008006" key="4">
    <source>
        <dbReference type="Google" id="ProtNLM"/>
    </source>
</evidence>
<feature type="region of interest" description="Disordered" evidence="1">
    <location>
        <begin position="1"/>
        <end position="87"/>
    </location>
</feature>
<sequence>MEEREQKLLLRRSVLESPSDPRPAARIRRPGVSRTTAADPRWSAQASGTAAVGHRLPRGPHSAGHKCGSSRNRGARKLKSPPSAKGEPVAVPLFESRAVRIIASIVLTLKKHRRCLISGKLRVLAGWCRADRKARSMARRLEETMDYIPALEMQVRVMTQLVQILSGLGADRSGSP</sequence>
<proteinExistence type="predicted"/>
<protein>
    <recommendedName>
        <fullName evidence="4">BHLH domain-containing protein</fullName>
    </recommendedName>
</protein>
<dbReference type="Proteomes" id="UP000243459">
    <property type="component" value="Chromosome 5"/>
</dbReference>
<keyword evidence="3" id="KW-1185">Reference proteome</keyword>
<dbReference type="EMBL" id="CM007385">
    <property type="protein sequence ID" value="ONK67588.1"/>
    <property type="molecule type" value="Genomic_DNA"/>
</dbReference>
<gene>
    <name evidence="2" type="ORF">A4U43_C05F1590</name>
</gene>